<reference evidence="8 9" key="1">
    <citation type="submission" date="2017-06" db="EMBL/GenBank/DDBJ databases">
        <authorList>
            <person name="Kim H.J."/>
            <person name="Triplett B.A."/>
        </authorList>
    </citation>
    <scope>NUCLEOTIDE SEQUENCE [LARGE SCALE GENOMIC DNA]</scope>
    <source>
        <strain evidence="8 9">DSM 43151</strain>
    </source>
</reference>
<feature type="signal peptide" evidence="6">
    <location>
        <begin position="1"/>
        <end position="23"/>
    </location>
</feature>
<dbReference type="PANTHER" id="PTHR43806">
    <property type="entry name" value="PEPTIDASE S8"/>
    <property type="match status" value="1"/>
</dbReference>
<evidence type="ECO:0000256" key="6">
    <source>
        <dbReference type="SAM" id="SignalP"/>
    </source>
</evidence>
<dbReference type="Proteomes" id="UP000198415">
    <property type="component" value="Unassembled WGS sequence"/>
</dbReference>
<feature type="domain" description="Peptidase S8/S53" evidence="7">
    <location>
        <begin position="128"/>
        <end position="359"/>
    </location>
</feature>
<comment type="similarity">
    <text evidence="1 5">Belongs to the peptidase S8 family.</text>
</comment>
<evidence type="ECO:0000259" key="7">
    <source>
        <dbReference type="Pfam" id="PF00082"/>
    </source>
</evidence>
<keyword evidence="6" id="KW-0732">Signal</keyword>
<dbReference type="InterPro" id="IPR000209">
    <property type="entry name" value="Peptidase_S8/S53_dom"/>
</dbReference>
<evidence type="ECO:0000256" key="4">
    <source>
        <dbReference type="ARBA" id="ARBA00022825"/>
    </source>
</evidence>
<gene>
    <name evidence="8" type="ORF">SAMN06264365_12343</name>
</gene>
<keyword evidence="3 5" id="KW-0378">Hydrolase</keyword>
<evidence type="ECO:0000313" key="9">
    <source>
        <dbReference type="Proteomes" id="UP000198415"/>
    </source>
</evidence>
<accession>A0A239H3K4</accession>
<evidence type="ECO:0000256" key="3">
    <source>
        <dbReference type="ARBA" id="ARBA00022801"/>
    </source>
</evidence>
<dbReference type="PANTHER" id="PTHR43806:SF11">
    <property type="entry name" value="CEREVISIN-RELATED"/>
    <property type="match status" value="1"/>
</dbReference>
<dbReference type="Pfam" id="PF00082">
    <property type="entry name" value="Peptidase_S8"/>
    <property type="match status" value="1"/>
</dbReference>
<dbReference type="GO" id="GO:0004252">
    <property type="term" value="F:serine-type endopeptidase activity"/>
    <property type="evidence" value="ECO:0007669"/>
    <property type="project" value="UniProtKB-UniRule"/>
</dbReference>
<evidence type="ECO:0000256" key="5">
    <source>
        <dbReference type="PROSITE-ProRule" id="PRU01240"/>
    </source>
</evidence>
<dbReference type="InterPro" id="IPR036852">
    <property type="entry name" value="Peptidase_S8/S53_dom_sf"/>
</dbReference>
<dbReference type="SUPFAM" id="SSF52743">
    <property type="entry name" value="Subtilisin-like"/>
    <property type="match status" value="1"/>
</dbReference>
<dbReference type="EMBL" id="FZNR01000023">
    <property type="protein sequence ID" value="SNS75967.1"/>
    <property type="molecule type" value="Genomic_DNA"/>
</dbReference>
<dbReference type="Gene3D" id="3.40.50.200">
    <property type="entry name" value="Peptidase S8/S53 domain"/>
    <property type="match status" value="1"/>
</dbReference>
<keyword evidence="2 5" id="KW-0645">Protease</keyword>
<feature type="active site" description="Charge relay system" evidence="5">
    <location>
        <position position="168"/>
    </location>
</feature>
<dbReference type="GO" id="GO:0005975">
    <property type="term" value="P:carbohydrate metabolic process"/>
    <property type="evidence" value="ECO:0007669"/>
    <property type="project" value="UniProtKB-ARBA"/>
</dbReference>
<dbReference type="AlphaFoldDB" id="A0A239H3K4"/>
<organism evidence="8 9">
    <name type="scientific">Actinoplanes regularis</name>
    <dbReference type="NCBI Taxonomy" id="52697"/>
    <lineage>
        <taxon>Bacteria</taxon>
        <taxon>Bacillati</taxon>
        <taxon>Actinomycetota</taxon>
        <taxon>Actinomycetes</taxon>
        <taxon>Micromonosporales</taxon>
        <taxon>Micromonosporaceae</taxon>
        <taxon>Actinoplanes</taxon>
    </lineage>
</organism>
<dbReference type="PROSITE" id="PS51892">
    <property type="entry name" value="SUBTILASE"/>
    <property type="match status" value="1"/>
</dbReference>
<protein>
    <submittedName>
        <fullName evidence="8">Subtilase family protein</fullName>
    </submittedName>
</protein>
<keyword evidence="4 5" id="KW-0720">Serine protease</keyword>
<evidence type="ECO:0000313" key="8">
    <source>
        <dbReference type="EMBL" id="SNS75967.1"/>
    </source>
</evidence>
<dbReference type="InterPro" id="IPR050131">
    <property type="entry name" value="Peptidase_S8_subtilisin-like"/>
</dbReference>
<dbReference type="GO" id="GO:0006508">
    <property type="term" value="P:proteolysis"/>
    <property type="evidence" value="ECO:0007669"/>
    <property type="project" value="UniProtKB-KW"/>
</dbReference>
<proteinExistence type="inferred from homology"/>
<name>A0A239H3K4_9ACTN</name>
<dbReference type="Gene3D" id="2.60.40.10">
    <property type="entry name" value="Immunoglobulins"/>
    <property type="match status" value="2"/>
</dbReference>
<sequence>MRIVASCLSSLLLVGLAAVPAAAADASSVRIDVGLTDPAGAATVLANLGEQVLSSKPVTGLAAITVDVPADAVDAALATLAGDAAHVRFAEVDGVVHANSDPYDGTTRAAYNYDRIFEAQTWGTGSPSVTVAVVDTGVTSTVELPAARLAPGFDFVDGDTDPADDDEHGTMVAALIAAEADNGVGFNGICSQCRVMPIRVLGHREGTAAMGSAADVAAGIVFAADHGAQVINLSLGTETSSRLLEEAVRHASEKGSLVVAAAGNTGTSIREYPAAIEPALAVGSMVDGGSGGKRNSRADKWIDIGAETNLATTGPQANRRHITKTSASSALVAGVAALGFAAKPGTTAATVRAAILGGAVRNPVNNNVDDPGSIDAAYAVHHSGGADTVAPVLTDNGLTAGQTLTLRATVLTPVVTDDHAIQRLEEIAGGKVIATSLSTSRTKLYAIAPHGARGPLPVTIRAYDYAGNYDEMTTVVNAEATSPVASIVSPVEGAHVRSGPVPVIVRLAEGSSPVNRVVSYSANGTVEFTRVAGTDDWAGAVVPSSEGLIQVNLQGVSGLSIVRSLKLVIDDSGPTATGIAPRNQVRVRGTFTSSIEDVADASGIAQAQLWANGKYVGADTMAPYSLAVQTGTLNGTVDLTWKLTDTLGNTRDYTGQVIADNAGPTVAITSAPGHKAKVKGTVTIAVKATDPSGVSHVELLVNGKVVARDSTSAYLLAVNTARQAKTMKIQIRAYDKLGNVSYSSARTWYRK</sequence>
<evidence type="ECO:0000256" key="1">
    <source>
        <dbReference type="ARBA" id="ARBA00011073"/>
    </source>
</evidence>
<dbReference type="PRINTS" id="PR00723">
    <property type="entry name" value="SUBTILISIN"/>
</dbReference>
<dbReference type="Pfam" id="PF17957">
    <property type="entry name" value="Big_7"/>
    <property type="match status" value="1"/>
</dbReference>
<dbReference type="InterPro" id="IPR013783">
    <property type="entry name" value="Ig-like_fold"/>
</dbReference>
<evidence type="ECO:0000256" key="2">
    <source>
        <dbReference type="ARBA" id="ARBA00022670"/>
    </source>
</evidence>
<feature type="active site" description="Charge relay system" evidence="5">
    <location>
        <position position="326"/>
    </location>
</feature>
<keyword evidence="9" id="KW-1185">Reference proteome</keyword>
<feature type="chain" id="PRO_5012873337" evidence="6">
    <location>
        <begin position="24"/>
        <end position="751"/>
    </location>
</feature>
<dbReference type="InterPro" id="IPR015500">
    <property type="entry name" value="Peptidase_S8_subtilisin-rel"/>
</dbReference>
<feature type="active site" description="Charge relay system" evidence="5">
    <location>
        <position position="135"/>
    </location>
</feature>